<comment type="caution">
    <text evidence="2">The sequence shown here is derived from an EMBL/GenBank/DDBJ whole genome shotgun (WGS) entry which is preliminary data.</text>
</comment>
<evidence type="ECO:0000259" key="1">
    <source>
        <dbReference type="PROSITE" id="PS50994"/>
    </source>
</evidence>
<dbReference type="InterPro" id="IPR012337">
    <property type="entry name" value="RNaseH-like_sf"/>
</dbReference>
<dbReference type="InterPro" id="IPR036397">
    <property type="entry name" value="RNaseH_sf"/>
</dbReference>
<dbReference type="PROSITE" id="PS50994">
    <property type="entry name" value="INTEGRASE"/>
    <property type="match status" value="1"/>
</dbReference>
<dbReference type="PANTHER" id="PTHR37984">
    <property type="entry name" value="PROTEIN CBG26694"/>
    <property type="match status" value="1"/>
</dbReference>
<dbReference type="Gene3D" id="3.30.420.10">
    <property type="entry name" value="Ribonuclease H-like superfamily/Ribonuclease H"/>
    <property type="match status" value="1"/>
</dbReference>
<dbReference type="Proteomes" id="UP001159363">
    <property type="component" value="Chromosome 11"/>
</dbReference>
<keyword evidence="3" id="KW-1185">Reference proteome</keyword>
<accession>A0ABQ9GJ44</accession>
<evidence type="ECO:0000313" key="3">
    <source>
        <dbReference type="Proteomes" id="UP001159363"/>
    </source>
</evidence>
<organism evidence="2 3">
    <name type="scientific">Dryococelus australis</name>
    <dbReference type="NCBI Taxonomy" id="614101"/>
    <lineage>
        <taxon>Eukaryota</taxon>
        <taxon>Metazoa</taxon>
        <taxon>Ecdysozoa</taxon>
        <taxon>Arthropoda</taxon>
        <taxon>Hexapoda</taxon>
        <taxon>Insecta</taxon>
        <taxon>Pterygota</taxon>
        <taxon>Neoptera</taxon>
        <taxon>Polyneoptera</taxon>
        <taxon>Phasmatodea</taxon>
        <taxon>Verophasmatodea</taxon>
        <taxon>Anareolatae</taxon>
        <taxon>Phasmatidae</taxon>
        <taxon>Eurycanthinae</taxon>
        <taxon>Dryococelus</taxon>
    </lineage>
</organism>
<gene>
    <name evidence="2" type="ORF">PR048_028378</name>
</gene>
<name>A0ABQ9GJ44_9NEOP</name>
<evidence type="ECO:0000313" key="2">
    <source>
        <dbReference type="EMBL" id="KAJ8872038.1"/>
    </source>
</evidence>
<dbReference type="InterPro" id="IPR001584">
    <property type="entry name" value="Integrase_cat-core"/>
</dbReference>
<feature type="domain" description="Integrase catalytic" evidence="1">
    <location>
        <begin position="35"/>
        <end position="139"/>
    </location>
</feature>
<dbReference type="InterPro" id="IPR050951">
    <property type="entry name" value="Retrovirus_Pol_polyprotein"/>
</dbReference>
<reference evidence="2 3" key="1">
    <citation type="submission" date="2023-02" db="EMBL/GenBank/DDBJ databases">
        <title>LHISI_Scaffold_Assembly.</title>
        <authorList>
            <person name="Stuart O.P."/>
            <person name="Cleave R."/>
            <person name="Magrath M.J.L."/>
            <person name="Mikheyev A.S."/>
        </authorList>
    </citation>
    <scope>NUCLEOTIDE SEQUENCE [LARGE SCALE GENOMIC DNA]</scope>
    <source>
        <strain evidence="2">Daus_M_001</strain>
        <tissue evidence="2">Leg muscle</tissue>
    </source>
</reference>
<dbReference type="Pfam" id="PF00665">
    <property type="entry name" value="rve"/>
    <property type="match status" value="1"/>
</dbReference>
<dbReference type="SUPFAM" id="SSF53098">
    <property type="entry name" value="Ribonuclease H-like"/>
    <property type="match status" value="1"/>
</dbReference>
<sequence length="139" mass="15904">MKQLAHRYVYRMKTDSDIEHLVRSCTECVAIKNSPAKAPKHNWQRIHIDYAGRYQDHHFLVVVDAEYKWAEVVACSSAPTSKSNIENLKGMFSRNGFPEVMVSDNAMIFTSEEFAQFCKEAGIFKKFCAARHPTTNDLA</sequence>
<protein>
    <recommendedName>
        <fullName evidence="1">Integrase catalytic domain-containing protein</fullName>
    </recommendedName>
</protein>
<dbReference type="PANTHER" id="PTHR37984:SF5">
    <property type="entry name" value="PROTEIN NYNRIN-LIKE"/>
    <property type="match status" value="1"/>
</dbReference>
<dbReference type="EMBL" id="JARBHB010000012">
    <property type="protein sequence ID" value="KAJ8872038.1"/>
    <property type="molecule type" value="Genomic_DNA"/>
</dbReference>
<proteinExistence type="predicted"/>